<evidence type="ECO:0000313" key="3">
    <source>
        <dbReference type="Proteomes" id="UP000324222"/>
    </source>
</evidence>
<keyword evidence="3" id="KW-1185">Reference proteome</keyword>
<sequence>MEQATLEEVVTDTLARDRVVLHQPLPSPSATAPRSGPFSTPFAPLASTRPPSAQAASPSHRPLAPLSGPRTATQGMSPAAFEAWAVSVADHGLICGWFPPLAAPYLHLLCDSSLQQRIDARFDKQDFRQLSASAAVEVVRSVVVGQRCEVGAWSDLFQYSQEPGDSVDAYVSRCRTLAAE</sequence>
<dbReference type="EMBL" id="VSRR010002537">
    <property type="protein sequence ID" value="MPC31969.1"/>
    <property type="molecule type" value="Genomic_DNA"/>
</dbReference>
<gene>
    <name evidence="2" type="ORF">E2C01_025270</name>
</gene>
<organism evidence="2 3">
    <name type="scientific">Portunus trituberculatus</name>
    <name type="common">Swimming crab</name>
    <name type="synonym">Neptunus trituberculatus</name>
    <dbReference type="NCBI Taxonomy" id="210409"/>
    <lineage>
        <taxon>Eukaryota</taxon>
        <taxon>Metazoa</taxon>
        <taxon>Ecdysozoa</taxon>
        <taxon>Arthropoda</taxon>
        <taxon>Crustacea</taxon>
        <taxon>Multicrustacea</taxon>
        <taxon>Malacostraca</taxon>
        <taxon>Eumalacostraca</taxon>
        <taxon>Eucarida</taxon>
        <taxon>Decapoda</taxon>
        <taxon>Pleocyemata</taxon>
        <taxon>Brachyura</taxon>
        <taxon>Eubrachyura</taxon>
        <taxon>Portunoidea</taxon>
        <taxon>Portunidae</taxon>
        <taxon>Portuninae</taxon>
        <taxon>Portunus</taxon>
    </lineage>
</organism>
<comment type="caution">
    <text evidence="2">The sequence shown here is derived from an EMBL/GenBank/DDBJ whole genome shotgun (WGS) entry which is preliminary data.</text>
</comment>
<name>A0A5B7EFB3_PORTR</name>
<dbReference type="Proteomes" id="UP000324222">
    <property type="component" value="Unassembled WGS sequence"/>
</dbReference>
<feature type="region of interest" description="Disordered" evidence="1">
    <location>
        <begin position="22"/>
        <end position="74"/>
    </location>
</feature>
<dbReference type="AlphaFoldDB" id="A0A5B7EFB3"/>
<evidence type="ECO:0000313" key="2">
    <source>
        <dbReference type="EMBL" id="MPC31969.1"/>
    </source>
</evidence>
<dbReference type="OrthoDB" id="6618553at2759"/>
<evidence type="ECO:0000256" key="1">
    <source>
        <dbReference type="SAM" id="MobiDB-lite"/>
    </source>
</evidence>
<protein>
    <submittedName>
        <fullName evidence="2">Uncharacterized protein</fullName>
    </submittedName>
</protein>
<accession>A0A5B7EFB3</accession>
<reference evidence="2 3" key="1">
    <citation type="submission" date="2019-05" db="EMBL/GenBank/DDBJ databases">
        <title>Another draft genome of Portunus trituberculatus and its Hox gene families provides insights of decapod evolution.</title>
        <authorList>
            <person name="Jeong J.-H."/>
            <person name="Song I."/>
            <person name="Kim S."/>
            <person name="Choi T."/>
            <person name="Kim D."/>
            <person name="Ryu S."/>
            <person name="Kim W."/>
        </authorList>
    </citation>
    <scope>NUCLEOTIDE SEQUENCE [LARGE SCALE GENOMIC DNA]</scope>
    <source>
        <tissue evidence="2">Muscle</tissue>
    </source>
</reference>
<proteinExistence type="predicted"/>